<dbReference type="EC" id="3.5.1.9" evidence="10"/>
<dbReference type="Gene3D" id="3.50.30.50">
    <property type="entry name" value="Putative cyclase"/>
    <property type="match status" value="1"/>
</dbReference>
<reference evidence="11" key="1">
    <citation type="submission" date="2023-06" db="EMBL/GenBank/DDBJ databases">
        <title>Comparative genomics of Bacillaceae isolates and their secondary metabolite potential.</title>
        <authorList>
            <person name="Song L."/>
            <person name="Nielsen L.J."/>
            <person name="Mohite O."/>
            <person name="Xu X."/>
            <person name="Weber T."/>
            <person name="Kovacs A.T."/>
        </authorList>
    </citation>
    <scope>NUCLEOTIDE SEQUENCE</scope>
    <source>
        <strain evidence="11">G1S1</strain>
    </source>
</reference>
<organism evidence="11 12">
    <name type="scientific">Peribacillus frigoritolerans</name>
    <dbReference type="NCBI Taxonomy" id="450367"/>
    <lineage>
        <taxon>Bacteria</taxon>
        <taxon>Bacillati</taxon>
        <taxon>Bacillota</taxon>
        <taxon>Bacilli</taxon>
        <taxon>Bacillales</taxon>
        <taxon>Bacillaceae</taxon>
        <taxon>Peribacillus</taxon>
    </lineage>
</organism>
<comment type="cofactor">
    <cofactor evidence="1">
        <name>Zn(2+)</name>
        <dbReference type="ChEBI" id="CHEBI:29105"/>
    </cofactor>
</comment>
<evidence type="ECO:0000313" key="12">
    <source>
        <dbReference type="Proteomes" id="UP001238973"/>
    </source>
</evidence>
<comment type="catalytic activity">
    <reaction evidence="8">
        <text>N-formyl-L-kynurenine + H2O = L-kynurenine + formate + H(+)</text>
        <dbReference type="Rhea" id="RHEA:13009"/>
        <dbReference type="ChEBI" id="CHEBI:15377"/>
        <dbReference type="ChEBI" id="CHEBI:15378"/>
        <dbReference type="ChEBI" id="CHEBI:15740"/>
        <dbReference type="ChEBI" id="CHEBI:57959"/>
        <dbReference type="ChEBI" id="CHEBI:58629"/>
        <dbReference type="EC" id="3.5.1.9"/>
    </reaction>
</comment>
<evidence type="ECO:0000256" key="9">
    <source>
        <dbReference type="ARBA" id="ARBA00060547"/>
    </source>
</evidence>
<dbReference type="RefSeq" id="WP_289349348.1">
    <property type="nucleotide sequence ID" value="NZ_JAUCFI010000003.1"/>
</dbReference>
<keyword evidence="7" id="KW-0823">Tryptophan catabolism</keyword>
<dbReference type="GO" id="GO:0046872">
    <property type="term" value="F:metal ion binding"/>
    <property type="evidence" value="ECO:0007669"/>
    <property type="project" value="UniProtKB-KW"/>
</dbReference>
<evidence type="ECO:0000256" key="8">
    <source>
        <dbReference type="ARBA" id="ARBA00048496"/>
    </source>
</evidence>
<dbReference type="SUPFAM" id="SSF102198">
    <property type="entry name" value="Putative cyclase"/>
    <property type="match status" value="1"/>
</dbReference>
<dbReference type="InterPro" id="IPR017484">
    <property type="entry name" value="Kynurenine_formamidase_bac"/>
</dbReference>
<evidence type="ECO:0000256" key="4">
    <source>
        <dbReference type="ARBA" id="ARBA00022723"/>
    </source>
</evidence>
<dbReference type="GO" id="GO:0019441">
    <property type="term" value="P:L-tryptophan catabolic process to kynurenine"/>
    <property type="evidence" value="ECO:0007669"/>
    <property type="project" value="UniProtKB-UniRule"/>
</dbReference>
<evidence type="ECO:0000256" key="1">
    <source>
        <dbReference type="ARBA" id="ARBA00001947"/>
    </source>
</evidence>
<dbReference type="Proteomes" id="UP001238973">
    <property type="component" value="Unassembled WGS sequence"/>
</dbReference>
<comment type="subunit">
    <text evidence="3">Homodimer.</text>
</comment>
<keyword evidence="6" id="KW-0862">Zinc</keyword>
<dbReference type="Pfam" id="PF04199">
    <property type="entry name" value="Cyclase"/>
    <property type="match status" value="1"/>
</dbReference>
<dbReference type="PANTHER" id="PTHR31118">
    <property type="entry name" value="CYCLASE-LIKE PROTEIN 2"/>
    <property type="match status" value="1"/>
</dbReference>
<sequence>MNQWLDISQRLNENTPYWPGDTQYSYRLNSSMAEGSSVNVGEIRMSTHLGTHIDAPYHFDENGKKIIIELDLDLYIGTATVVKVDAAESIGIKAFEGIELTGVRRLLVATGQWKDLSRFPEWIPPVEPDLAPFLANKGVRLLGLDLPSVDCLDSKELPAHNKLSGCGIHILEGLVLDGLEPGLYDLAALPLALEAGDGSPVRAVVKKKG</sequence>
<evidence type="ECO:0000256" key="5">
    <source>
        <dbReference type="ARBA" id="ARBA00022801"/>
    </source>
</evidence>
<evidence type="ECO:0000256" key="2">
    <source>
        <dbReference type="ARBA" id="ARBA00002204"/>
    </source>
</evidence>
<gene>
    <name evidence="11" type="primary">kynB</name>
    <name evidence="11" type="ORF">QUF85_08050</name>
</gene>
<comment type="pathway">
    <text evidence="9">Amino-acid degradation; L-tryptophan degradation via kynurenine pathway; L-kynurenine from L-tryptophan: step 2/2.</text>
</comment>
<dbReference type="PANTHER" id="PTHR31118:SF32">
    <property type="entry name" value="KYNURENINE FORMAMIDASE"/>
    <property type="match status" value="1"/>
</dbReference>
<evidence type="ECO:0000256" key="10">
    <source>
        <dbReference type="NCBIfam" id="TIGR03035"/>
    </source>
</evidence>
<keyword evidence="4" id="KW-0479">Metal-binding</keyword>
<comment type="function">
    <text evidence="2">Catalyzes the hydrolysis of N-formyl-L-kynurenine to L-kynurenine, the second step in the kynurenine pathway of tryptophan degradation.</text>
</comment>
<dbReference type="FunFam" id="3.50.30.50:FF:000001">
    <property type="entry name" value="Kynurenine formamidase"/>
    <property type="match status" value="1"/>
</dbReference>
<dbReference type="NCBIfam" id="TIGR03035">
    <property type="entry name" value="trp_arylform"/>
    <property type="match status" value="1"/>
</dbReference>
<dbReference type="InterPro" id="IPR007325">
    <property type="entry name" value="KFase/CYL"/>
</dbReference>
<dbReference type="GO" id="GO:0004061">
    <property type="term" value="F:arylformamidase activity"/>
    <property type="evidence" value="ECO:0007669"/>
    <property type="project" value="UniProtKB-UniRule"/>
</dbReference>
<comment type="caution">
    <text evidence="11">The sequence shown here is derived from an EMBL/GenBank/DDBJ whole genome shotgun (WGS) entry which is preliminary data.</text>
</comment>
<evidence type="ECO:0000256" key="6">
    <source>
        <dbReference type="ARBA" id="ARBA00022833"/>
    </source>
</evidence>
<name>A0AAJ1QKV1_9BACI</name>
<evidence type="ECO:0000313" key="11">
    <source>
        <dbReference type="EMBL" id="MDM5283251.1"/>
    </source>
</evidence>
<accession>A0AAJ1QKV1</accession>
<protein>
    <recommendedName>
        <fullName evidence="10">Arylformamidase</fullName>
        <ecNumber evidence="10">3.5.1.9</ecNumber>
    </recommendedName>
</protein>
<dbReference type="GO" id="GO:0004328">
    <property type="term" value="F:formamidase activity"/>
    <property type="evidence" value="ECO:0007669"/>
    <property type="project" value="InterPro"/>
</dbReference>
<dbReference type="InterPro" id="IPR037175">
    <property type="entry name" value="KFase_sf"/>
</dbReference>
<evidence type="ECO:0000256" key="3">
    <source>
        <dbReference type="ARBA" id="ARBA00011738"/>
    </source>
</evidence>
<dbReference type="AlphaFoldDB" id="A0AAJ1QKV1"/>
<keyword evidence="5 11" id="KW-0378">Hydrolase</keyword>
<proteinExistence type="predicted"/>
<evidence type="ECO:0000256" key="7">
    <source>
        <dbReference type="ARBA" id="ARBA00023079"/>
    </source>
</evidence>
<dbReference type="EMBL" id="JAUCFI010000003">
    <property type="protein sequence ID" value="MDM5283251.1"/>
    <property type="molecule type" value="Genomic_DNA"/>
</dbReference>